<keyword evidence="3" id="KW-1185">Reference proteome</keyword>
<feature type="compositionally biased region" description="Polar residues" evidence="1">
    <location>
        <begin position="13"/>
        <end position="22"/>
    </location>
</feature>
<dbReference type="AlphaFoldDB" id="A0A263BU20"/>
<evidence type="ECO:0000256" key="1">
    <source>
        <dbReference type="SAM" id="MobiDB-lite"/>
    </source>
</evidence>
<gene>
    <name evidence="2" type="ORF">CIB95_09845</name>
</gene>
<evidence type="ECO:0000313" key="3">
    <source>
        <dbReference type="Proteomes" id="UP000217083"/>
    </source>
</evidence>
<feature type="region of interest" description="Disordered" evidence="1">
    <location>
        <begin position="40"/>
        <end position="62"/>
    </location>
</feature>
<comment type="caution">
    <text evidence="2">The sequence shown here is derived from an EMBL/GenBank/DDBJ whole genome shotgun (WGS) entry which is preliminary data.</text>
</comment>
<reference evidence="3" key="1">
    <citation type="submission" date="2017-08" db="EMBL/GenBank/DDBJ databases">
        <authorList>
            <person name="Huang Z."/>
        </authorList>
    </citation>
    <scope>NUCLEOTIDE SEQUENCE [LARGE SCALE GENOMIC DNA]</scope>
    <source>
        <strain evidence="3">SA5d-4</strain>
    </source>
</reference>
<dbReference type="Pfam" id="PF14151">
    <property type="entry name" value="YfhD"/>
    <property type="match status" value="1"/>
</dbReference>
<dbReference type="InterPro" id="IPR025435">
    <property type="entry name" value="YfhD-like"/>
</dbReference>
<reference evidence="2 3" key="2">
    <citation type="submission" date="2017-09" db="EMBL/GenBank/DDBJ databases">
        <title>Bacillus patelloidae sp. nov., isolated from the intestinal tract of a marine limpet.</title>
        <authorList>
            <person name="Liu R."/>
            <person name="Dong C."/>
            <person name="Shao Z."/>
        </authorList>
    </citation>
    <scope>NUCLEOTIDE SEQUENCE [LARGE SCALE GENOMIC DNA]</scope>
    <source>
        <strain evidence="2 3">SA5d-4</strain>
    </source>
</reference>
<organism evidence="2 3">
    <name type="scientific">Lottiidibacillus patelloidae</name>
    <dbReference type="NCBI Taxonomy" id="2670334"/>
    <lineage>
        <taxon>Bacteria</taxon>
        <taxon>Bacillati</taxon>
        <taxon>Bacillota</taxon>
        <taxon>Bacilli</taxon>
        <taxon>Bacillales</taxon>
        <taxon>Bacillaceae</taxon>
        <taxon>Lottiidibacillus</taxon>
    </lineage>
</organism>
<proteinExistence type="predicted"/>
<evidence type="ECO:0000313" key="2">
    <source>
        <dbReference type="EMBL" id="OZM57058.1"/>
    </source>
</evidence>
<dbReference type="Proteomes" id="UP000217083">
    <property type="component" value="Unassembled WGS sequence"/>
</dbReference>
<sequence length="62" mass="6893">MGKKGSKKRDKNSVTLPNTPKSLKNLKGVEEVEFSRELADSEDMEAQARMQAADARAKSREV</sequence>
<name>A0A263BU20_9BACI</name>
<dbReference type="RefSeq" id="WP_094924681.1">
    <property type="nucleotide sequence ID" value="NZ_NPIA01000004.1"/>
</dbReference>
<protein>
    <submittedName>
        <fullName evidence="2">YfhD family protein</fullName>
    </submittedName>
</protein>
<accession>A0A263BU20</accession>
<feature type="compositionally biased region" description="Basic residues" evidence="1">
    <location>
        <begin position="1"/>
        <end position="10"/>
    </location>
</feature>
<feature type="region of interest" description="Disordered" evidence="1">
    <location>
        <begin position="1"/>
        <end position="27"/>
    </location>
</feature>
<dbReference type="EMBL" id="NPIA01000004">
    <property type="protein sequence ID" value="OZM57058.1"/>
    <property type="molecule type" value="Genomic_DNA"/>
</dbReference>